<comment type="subunit">
    <text evidence="3">Heterodimer of an alpha and a beta chain.</text>
</comment>
<evidence type="ECO:0000313" key="11">
    <source>
        <dbReference type="Proteomes" id="UP000697802"/>
    </source>
</evidence>
<evidence type="ECO:0000256" key="7">
    <source>
        <dbReference type="ARBA" id="ARBA00041399"/>
    </source>
</evidence>
<dbReference type="NCBIfam" id="NF007945">
    <property type="entry name" value="PRK10664.1"/>
    <property type="match status" value="1"/>
</dbReference>
<comment type="caution">
    <text evidence="10">The sequence shown here is derived from an EMBL/GenBank/DDBJ whole genome shotgun (WGS) entry which is preliminary data.</text>
</comment>
<dbReference type="Gene3D" id="4.10.520.10">
    <property type="entry name" value="IHF-like DNA-binding proteins"/>
    <property type="match status" value="1"/>
</dbReference>
<dbReference type="RefSeq" id="WP_133816029.1">
    <property type="nucleotide sequence ID" value="NZ_CAWPIF010000018.1"/>
</dbReference>
<dbReference type="PROSITE" id="PS00045">
    <property type="entry name" value="HISTONE_LIKE"/>
    <property type="match status" value="1"/>
</dbReference>
<keyword evidence="5 10" id="KW-0238">DNA-binding</keyword>
<name>A0ABX0GIU4_9GAMM</name>
<evidence type="ECO:0000256" key="8">
    <source>
        <dbReference type="ARBA" id="ARBA00041875"/>
    </source>
</evidence>
<dbReference type="InterPro" id="IPR020816">
    <property type="entry name" value="Histone-like_DNA-bd_CS"/>
</dbReference>
<sequence>MNKSQLIDKIAADSNISKAAAGRVVDAFISSVTGALKDGDDVALVGFGTFAVRERSARTGRNPQTGKELKIAAAKVPAFRPGKGLKDAVNE</sequence>
<evidence type="ECO:0000256" key="5">
    <source>
        <dbReference type="ARBA" id="ARBA00023125"/>
    </source>
</evidence>
<dbReference type="InterPro" id="IPR010992">
    <property type="entry name" value="IHF-like_DNA-bd_dom_sf"/>
</dbReference>
<keyword evidence="4" id="KW-0226">DNA condensation</keyword>
<dbReference type="GO" id="GO:0003677">
    <property type="term" value="F:DNA binding"/>
    <property type="evidence" value="ECO:0007669"/>
    <property type="project" value="UniProtKB-KW"/>
</dbReference>
<dbReference type="PRINTS" id="PR01727">
    <property type="entry name" value="DNABINDINGHU"/>
</dbReference>
<protein>
    <recommendedName>
        <fullName evidence="6">DNA-binding protein HU-beta</fullName>
    </recommendedName>
    <alternativeName>
        <fullName evidence="7">HU-1</fullName>
    </alternativeName>
    <alternativeName>
        <fullName evidence="8">NS1</fullName>
    </alternativeName>
</protein>
<evidence type="ECO:0000256" key="9">
    <source>
        <dbReference type="RuleBase" id="RU003939"/>
    </source>
</evidence>
<gene>
    <name evidence="10" type="ORF">C5471_10730</name>
</gene>
<reference evidence="10 11" key="1">
    <citation type="submission" date="2018-02" db="EMBL/GenBank/DDBJ databases">
        <authorList>
            <person name="Machado R.A."/>
        </authorList>
    </citation>
    <scope>NUCLEOTIDE SEQUENCE [LARGE SCALE GENOMIC DNA]</scope>
    <source>
        <strain evidence="10 11">T327</strain>
    </source>
</reference>
<dbReference type="Pfam" id="PF00216">
    <property type="entry name" value="Bac_DNA_binding"/>
    <property type="match status" value="1"/>
</dbReference>
<dbReference type="PANTHER" id="PTHR33175:SF3">
    <property type="entry name" value="DNA-BINDING PROTEIN HU-BETA"/>
    <property type="match status" value="1"/>
</dbReference>
<comment type="similarity">
    <text evidence="2 9">Belongs to the bacterial histone-like protein family.</text>
</comment>
<dbReference type="InterPro" id="IPR000119">
    <property type="entry name" value="Hist_DNA-bd"/>
</dbReference>
<evidence type="ECO:0000256" key="4">
    <source>
        <dbReference type="ARBA" id="ARBA00023067"/>
    </source>
</evidence>
<dbReference type="EMBL" id="PUJU01000018">
    <property type="protein sequence ID" value="NHB88161.1"/>
    <property type="molecule type" value="Genomic_DNA"/>
</dbReference>
<proteinExistence type="inferred from homology"/>
<dbReference type="Proteomes" id="UP000697802">
    <property type="component" value="Unassembled WGS sequence"/>
</dbReference>
<dbReference type="PANTHER" id="PTHR33175">
    <property type="entry name" value="DNA-BINDING PROTEIN HU"/>
    <property type="match status" value="1"/>
</dbReference>
<evidence type="ECO:0000256" key="2">
    <source>
        <dbReference type="ARBA" id="ARBA00010529"/>
    </source>
</evidence>
<dbReference type="SMART" id="SM00411">
    <property type="entry name" value="BHL"/>
    <property type="match status" value="1"/>
</dbReference>
<accession>A0ABX0GIU4</accession>
<evidence type="ECO:0000313" key="10">
    <source>
        <dbReference type="EMBL" id="NHB88161.1"/>
    </source>
</evidence>
<dbReference type="SUPFAM" id="SSF47729">
    <property type="entry name" value="IHF-like DNA-binding proteins"/>
    <property type="match status" value="1"/>
</dbReference>
<comment type="function">
    <text evidence="1">Histone-like DNA-binding protein which is capable of wrapping DNA to stabilize it, and thus to prevent its denaturation under extreme environmental conditions.</text>
</comment>
<evidence type="ECO:0000256" key="6">
    <source>
        <dbReference type="ARBA" id="ARBA00040491"/>
    </source>
</evidence>
<evidence type="ECO:0000256" key="3">
    <source>
        <dbReference type="ARBA" id="ARBA00011870"/>
    </source>
</evidence>
<evidence type="ECO:0000256" key="1">
    <source>
        <dbReference type="ARBA" id="ARBA00003819"/>
    </source>
</evidence>
<dbReference type="CDD" id="cd13831">
    <property type="entry name" value="HU"/>
    <property type="match status" value="1"/>
</dbReference>
<organism evidence="10 11">
    <name type="scientific">Photorhabdus tasmaniensis</name>
    <dbReference type="NCBI Taxonomy" id="1004159"/>
    <lineage>
        <taxon>Bacteria</taxon>
        <taxon>Pseudomonadati</taxon>
        <taxon>Pseudomonadota</taxon>
        <taxon>Gammaproteobacteria</taxon>
        <taxon>Enterobacterales</taxon>
        <taxon>Morganellaceae</taxon>
        <taxon>Photorhabdus</taxon>
    </lineage>
</organism>
<keyword evidence="11" id="KW-1185">Reference proteome</keyword>